<name>A0ABX1TCT2_9PROT</name>
<dbReference type="RefSeq" id="WP_332351856.1">
    <property type="nucleotide sequence ID" value="NZ_JAZKUC010000001.1"/>
</dbReference>
<sequence length="191" mass="21157">MGQLCLTNIRGGANDPRKRIPLCRYAQDGTPVKTVRFLQEQPIFGGVDDQAMQSIMLLMRELSFAATDMIVQEGEDGDSLFVICSGSVEVLKACPTANSEFGKRIAVLRVGDVFGEMELIDLQRRSATVRALEPVSVLALSNADLFQIYESDLPTFTLIVLNLARELSRRLRSIDDLAVRYMPTNSRPDSS</sequence>
<dbReference type="SMART" id="SM00100">
    <property type="entry name" value="cNMP"/>
    <property type="match status" value="1"/>
</dbReference>
<dbReference type="InterPro" id="IPR018488">
    <property type="entry name" value="cNMP-bd_CS"/>
</dbReference>
<dbReference type="InterPro" id="IPR014710">
    <property type="entry name" value="RmlC-like_jellyroll"/>
</dbReference>
<accession>A0ABX1TCT2</accession>
<evidence type="ECO:0000313" key="3">
    <source>
        <dbReference type="Proteomes" id="UP000886469"/>
    </source>
</evidence>
<dbReference type="EMBL" id="SPMX01000053">
    <property type="protein sequence ID" value="NMQ06751.1"/>
    <property type="molecule type" value="Genomic_DNA"/>
</dbReference>
<reference evidence="2" key="1">
    <citation type="submission" date="2019-03" db="EMBL/GenBank/DDBJ databases">
        <title>Metabolic reconstructions from genomes of highly enriched 'Candidatus Accumulibacter' and 'Candidatus Competibacter' bioreactor populations.</title>
        <authorList>
            <person name="Annavajhala M.K."/>
            <person name="Welles L."/>
            <person name="Abbas B."/>
            <person name="Sorokin D."/>
            <person name="Park H."/>
            <person name="Van Loosdrecht M."/>
            <person name="Chandran K."/>
        </authorList>
    </citation>
    <scope>NUCLEOTIDE SEQUENCE</scope>
    <source>
        <strain evidence="2">SBR_L</strain>
    </source>
</reference>
<dbReference type="PROSITE" id="PS50042">
    <property type="entry name" value="CNMP_BINDING_3"/>
    <property type="match status" value="1"/>
</dbReference>
<dbReference type="InterPro" id="IPR000595">
    <property type="entry name" value="cNMP-bd_dom"/>
</dbReference>
<dbReference type="PRINTS" id="PR00103">
    <property type="entry name" value="CAMPKINASE"/>
</dbReference>
<dbReference type="Gene3D" id="2.60.120.10">
    <property type="entry name" value="Jelly Rolls"/>
    <property type="match status" value="1"/>
</dbReference>
<dbReference type="InterPro" id="IPR018490">
    <property type="entry name" value="cNMP-bd_dom_sf"/>
</dbReference>
<dbReference type="Proteomes" id="UP000886469">
    <property type="component" value="Unassembled WGS sequence"/>
</dbReference>
<dbReference type="Pfam" id="PF00027">
    <property type="entry name" value="cNMP_binding"/>
    <property type="match status" value="1"/>
</dbReference>
<evidence type="ECO:0000259" key="1">
    <source>
        <dbReference type="PROSITE" id="PS50042"/>
    </source>
</evidence>
<protein>
    <submittedName>
        <fullName evidence="2">Cyclic nucleotide-binding domain-containing protein</fullName>
    </submittedName>
</protein>
<comment type="caution">
    <text evidence="2">The sequence shown here is derived from an EMBL/GenBank/DDBJ whole genome shotgun (WGS) entry which is preliminary data.</text>
</comment>
<keyword evidence="3" id="KW-1185">Reference proteome</keyword>
<dbReference type="SUPFAM" id="SSF51206">
    <property type="entry name" value="cAMP-binding domain-like"/>
    <property type="match status" value="1"/>
</dbReference>
<organism evidence="2 3">
    <name type="scientific">Candidatus Accumulibacter contiguus</name>
    <dbReference type="NCBI Taxonomy" id="2954381"/>
    <lineage>
        <taxon>Bacteria</taxon>
        <taxon>Pseudomonadati</taxon>
        <taxon>Pseudomonadota</taxon>
        <taxon>Betaproteobacteria</taxon>
        <taxon>Candidatus Accumulibacter</taxon>
    </lineage>
</organism>
<dbReference type="PROSITE" id="PS00888">
    <property type="entry name" value="CNMP_BINDING_1"/>
    <property type="match status" value="1"/>
</dbReference>
<evidence type="ECO:0000313" key="2">
    <source>
        <dbReference type="EMBL" id="NMQ06751.1"/>
    </source>
</evidence>
<feature type="domain" description="Cyclic nucleotide-binding" evidence="1">
    <location>
        <begin position="43"/>
        <end position="148"/>
    </location>
</feature>
<proteinExistence type="predicted"/>
<dbReference type="CDD" id="cd00038">
    <property type="entry name" value="CAP_ED"/>
    <property type="match status" value="1"/>
</dbReference>
<dbReference type="InterPro" id="IPR050818">
    <property type="entry name" value="KCNH_animal-type"/>
</dbReference>
<gene>
    <name evidence="2" type="ORF">E4Q08_16610</name>
</gene>
<dbReference type="PANTHER" id="PTHR10217:SF435">
    <property type="entry name" value="POTASSIUM VOLTAGE-GATED CHANNEL PROTEIN EAG"/>
    <property type="match status" value="1"/>
</dbReference>
<dbReference type="PANTHER" id="PTHR10217">
    <property type="entry name" value="VOLTAGE AND LIGAND GATED POTASSIUM CHANNEL"/>
    <property type="match status" value="1"/>
</dbReference>